<sequence length="60" mass="6956">MIICFLEIIDKSGGLKMEASSLWVRCFFKGFLKIAFIFHAKFDPHNSYDKDAKRQSISLI</sequence>
<accession>A0A135WIN0</accession>
<comment type="caution">
    <text evidence="1">The sequence shown here is derived from an EMBL/GenBank/DDBJ whole genome shotgun (WGS) entry which is preliminary data.</text>
</comment>
<evidence type="ECO:0000313" key="2">
    <source>
        <dbReference type="Proteomes" id="UP000070513"/>
    </source>
</evidence>
<reference evidence="2" key="1">
    <citation type="submission" date="2015-12" db="EMBL/GenBank/DDBJ databases">
        <title>Genome sequence of a biocontrol rhizobacterium Chryseobacterium kwangjuense strain KJ1R5 isolated from pepper (Capsicum annuum L.).</title>
        <authorList>
            <person name="Jeong J.-J."/>
            <person name="Park H."/>
            <person name="Mannaa M."/>
            <person name="Sang M.K."/>
            <person name="Choi I.-G."/>
            <person name="Kim K.D."/>
        </authorList>
    </citation>
    <scope>NUCLEOTIDE SEQUENCE [LARGE SCALE GENOMIC DNA]</scope>
    <source>
        <strain evidence="2">KJ1R5</strain>
    </source>
</reference>
<dbReference type="EMBL" id="LPUR01000001">
    <property type="protein sequence ID" value="KXH84730.1"/>
    <property type="molecule type" value="Genomic_DNA"/>
</dbReference>
<organism evidence="1 2">
    <name type="scientific">Chryseobacterium kwangjuense</name>
    <dbReference type="NCBI Taxonomy" id="267125"/>
    <lineage>
        <taxon>Bacteria</taxon>
        <taxon>Pseudomonadati</taxon>
        <taxon>Bacteroidota</taxon>
        <taxon>Flavobacteriia</taxon>
        <taxon>Flavobacteriales</taxon>
        <taxon>Weeksellaceae</taxon>
        <taxon>Chryseobacterium group</taxon>
        <taxon>Chryseobacterium</taxon>
    </lineage>
</organism>
<gene>
    <name evidence="1" type="ORF">AU378_02930</name>
</gene>
<name>A0A135WIN0_9FLAO</name>
<dbReference type="AlphaFoldDB" id="A0A135WIN0"/>
<dbReference type="Proteomes" id="UP000070513">
    <property type="component" value="Unassembled WGS sequence"/>
</dbReference>
<proteinExistence type="predicted"/>
<evidence type="ECO:0000313" key="1">
    <source>
        <dbReference type="EMBL" id="KXH84730.1"/>
    </source>
</evidence>
<protein>
    <submittedName>
        <fullName evidence="1">Uncharacterized protein</fullName>
    </submittedName>
</protein>
<reference evidence="1 2" key="2">
    <citation type="journal article" date="2016" name="Genome Announc.">
        <title>Draft Genome Sequence of a Biocontrol Rhizobacterium, Chryseobacterium kwangjuense Strain KJ1R5, Isolated from Pepper (Capsicum annuum).</title>
        <authorList>
            <person name="Jeong J.J."/>
            <person name="Park H."/>
            <person name="Park B.H."/>
            <person name="Mannaa M."/>
            <person name="Sang M.K."/>
            <person name="Choi I.G."/>
            <person name="Kim K.D."/>
        </authorList>
    </citation>
    <scope>NUCLEOTIDE SEQUENCE [LARGE SCALE GENOMIC DNA]</scope>
    <source>
        <strain evidence="1 2">KJ1R5</strain>
    </source>
</reference>